<dbReference type="Proteomes" id="UP000003139">
    <property type="component" value="Unassembled WGS sequence"/>
</dbReference>
<keyword evidence="2" id="KW-1185">Reference proteome</keyword>
<comment type="caution">
    <text evidence="1">The sequence shown here is derived from an EMBL/GenBank/DDBJ whole genome shotgun (WGS) entry which is preliminary data.</text>
</comment>
<evidence type="ECO:0000313" key="1">
    <source>
        <dbReference type="EMBL" id="EEH01451.1"/>
    </source>
</evidence>
<gene>
    <name evidence="1" type="ORF">UUR8_0520</name>
</gene>
<organism evidence="1 2">
    <name type="scientific">Ureaplasma urealyticum serovar 8 str. ATCC 27618</name>
    <dbReference type="NCBI Taxonomy" id="626095"/>
    <lineage>
        <taxon>Bacteria</taxon>
        <taxon>Bacillati</taxon>
        <taxon>Mycoplasmatota</taxon>
        <taxon>Mycoplasmoidales</taxon>
        <taxon>Mycoplasmoidaceae</taxon>
        <taxon>Ureaplasma</taxon>
    </lineage>
</organism>
<dbReference type="EMBL" id="AAYN02000002">
    <property type="protein sequence ID" value="EEH01451.1"/>
    <property type="molecule type" value="Genomic_DNA"/>
</dbReference>
<proteinExistence type="predicted"/>
<protein>
    <submittedName>
        <fullName evidence="1">Uncharacterized protein</fullName>
    </submittedName>
</protein>
<reference evidence="1" key="2">
    <citation type="submission" date="2009-03" db="EMBL/GenBank/DDBJ databases">
        <title>Genome sequence of Ureaplasma urealyticum serovar 8 str. ATCC 27618.</title>
        <authorList>
            <person name="Methe B.A."/>
            <person name="Glass J."/>
            <person name="White K."/>
            <person name="Shrivastava S."/>
        </authorList>
    </citation>
    <scope>NUCLEOTIDE SEQUENCE [LARGE SCALE GENOMIC DNA]</scope>
    <source>
        <strain evidence="1">ATCC 27618</strain>
    </source>
</reference>
<sequence>MISYGAKAINYQINPQQAIMISGLVGIQYLQGQKTTFTLYVS</sequence>
<name>A0ABP2DPF5_UREUR</name>
<evidence type="ECO:0000313" key="2">
    <source>
        <dbReference type="Proteomes" id="UP000003139"/>
    </source>
</evidence>
<reference evidence="1" key="1">
    <citation type="submission" date="2007-03" db="EMBL/GenBank/DDBJ databases">
        <authorList>
            <person name="Methe B."/>
        </authorList>
    </citation>
    <scope>NUCLEOTIDE SEQUENCE [LARGE SCALE GENOMIC DNA]</scope>
    <source>
        <strain evidence="1">ATCC 27618</strain>
    </source>
</reference>
<accession>A0ABP2DPF5</accession>